<keyword evidence="4" id="KW-1185">Reference proteome</keyword>
<dbReference type="Pfam" id="PF06439">
    <property type="entry name" value="3keto-disac_hyd"/>
    <property type="match status" value="2"/>
</dbReference>
<dbReference type="SUPFAM" id="SSF50939">
    <property type="entry name" value="Sialidases"/>
    <property type="match status" value="1"/>
</dbReference>
<keyword evidence="1" id="KW-0732">Signal</keyword>
<dbReference type="RefSeq" id="WP_123039589.1">
    <property type="nucleotide sequence ID" value="NZ_CP033433.1"/>
</dbReference>
<organism evidence="3 4">
    <name type="scientific">Cohnella candidum</name>
    <dbReference type="NCBI Taxonomy" id="2674991"/>
    <lineage>
        <taxon>Bacteria</taxon>
        <taxon>Bacillati</taxon>
        <taxon>Bacillota</taxon>
        <taxon>Bacilli</taxon>
        <taxon>Bacillales</taxon>
        <taxon>Paenibacillaceae</taxon>
        <taxon>Cohnella</taxon>
    </lineage>
</organism>
<dbReference type="EMBL" id="CP033433">
    <property type="protein sequence ID" value="AYQ71526.1"/>
    <property type="molecule type" value="Genomic_DNA"/>
</dbReference>
<evidence type="ECO:0000256" key="1">
    <source>
        <dbReference type="SAM" id="SignalP"/>
    </source>
</evidence>
<dbReference type="CDD" id="cd15482">
    <property type="entry name" value="Sialidase_non-viral"/>
    <property type="match status" value="1"/>
</dbReference>
<name>A0A3G3JTH2_9BACL</name>
<feature type="domain" description="3-keto-alpha-glucoside-1,2-lyase/3-keto-2-hydroxy-glucal hydratase" evidence="2">
    <location>
        <begin position="388"/>
        <end position="545"/>
    </location>
</feature>
<accession>A0A3G3JTH2</accession>
<evidence type="ECO:0000313" key="3">
    <source>
        <dbReference type="EMBL" id="AYQ71526.1"/>
    </source>
</evidence>
<evidence type="ECO:0000259" key="2">
    <source>
        <dbReference type="Pfam" id="PF06439"/>
    </source>
</evidence>
<dbReference type="SUPFAM" id="SSF49899">
    <property type="entry name" value="Concanavalin A-like lectins/glucanases"/>
    <property type="match status" value="2"/>
</dbReference>
<dbReference type="Gene3D" id="2.60.120.560">
    <property type="entry name" value="Exo-inulinase, domain 1"/>
    <property type="match status" value="2"/>
</dbReference>
<gene>
    <name evidence="3" type="ORF">EAV92_02365</name>
</gene>
<dbReference type="AlphaFoldDB" id="A0A3G3JTH2"/>
<dbReference type="InterPro" id="IPR036278">
    <property type="entry name" value="Sialidase_sf"/>
</dbReference>
<dbReference type="Gene3D" id="2.120.10.10">
    <property type="match status" value="1"/>
</dbReference>
<dbReference type="GO" id="GO:0016787">
    <property type="term" value="F:hydrolase activity"/>
    <property type="evidence" value="ECO:0007669"/>
    <property type="project" value="InterPro"/>
</dbReference>
<proteinExistence type="predicted"/>
<evidence type="ECO:0000313" key="4">
    <source>
        <dbReference type="Proteomes" id="UP000269097"/>
    </source>
</evidence>
<reference evidence="3 4" key="1">
    <citation type="submission" date="2018-10" db="EMBL/GenBank/DDBJ databases">
        <title>Genome Sequence of Cohnella sp.</title>
        <authorList>
            <person name="Srinivasan S."/>
            <person name="Kim M.K."/>
        </authorList>
    </citation>
    <scope>NUCLEOTIDE SEQUENCE [LARGE SCALE GENOMIC DNA]</scope>
    <source>
        <strain evidence="3 4">18JY8-7</strain>
    </source>
</reference>
<feature type="chain" id="PRO_5018182120" evidence="1">
    <location>
        <begin position="24"/>
        <end position="717"/>
    </location>
</feature>
<dbReference type="PANTHER" id="PTHR38792">
    <property type="entry name" value="BNR/ASP-BOX REPEAT DOMAIN PROTEIN (AFU_ORTHOLOGUE AFUA_7G06430)-RELATED"/>
    <property type="match status" value="1"/>
</dbReference>
<feature type="signal peptide" evidence="1">
    <location>
        <begin position="1"/>
        <end position="23"/>
    </location>
</feature>
<dbReference type="PANTHER" id="PTHR38792:SF3">
    <property type="entry name" value="BNR_ASP-BOX REPEAT DOMAIN PROTEIN (AFU_ORTHOLOGUE AFUA_7G06430)-RELATED"/>
    <property type="match status" value="1"/>
</dbReference>
<sequence length="717" mass="76582">MKKTLTLFITILLGLGFATSVFAEGGPASIGSAITVNNMPTFTDAGTDARGFSPGTFGSEYGRMLKLTNGNWLAVYTIYDNNGYTKTASGGTKLQVARSTDNARTWTVIATLADPGRDMDNGQMFQLPNGDILLACRSVRWQESYRLDVYKSTNLGANWTYLSTIDQNNGAPGSLGNPDRGVYEPHLGVLGDGRLAVFYANEKNALESPAYSQIISEKISTDNGATWGSEIFAVWNPANSASRPGMPVWTKMNNGKYILTSEVCGTNGCNIYYKISNDGFTWASGIGTQVPNQSGAPYVISLSDGRLALTSNTNQLSFSNDYGATWYLNDTALWPGSFPDYYWSSLYQTGPGEIAGMTSAPRSVGGHNVQMKFASLATSYFNDFAAGNDNGWTRYGGTWSATGGAYTVTSANADKSIVTPYVSLVNYSVEADVKLNNAGQGSLIFDVTGPSVNVDGFVGYGAGIDSNGTVWLGRFNNGFTSLASVPMTIATGTTYHLKVAKNNGRMQVYVNGVLKIDFTDTTYKRGTIGVRGGFGNSATFDNVTVTPFTYSNDFASNEDGGWTHYGGTWSVASGEYTVASDAAISKSVLNTPVTGTNYTIEGSIRVNNSGQGSLIWNVSSPGVGTDSFKGYGAGIDMNGTVWLGKFNNNYTQLGSAAASLPANTWHQIKIVITGFRIQVYVNNVLRIDVTDSSFNNGSFGVRGGFGNNVSFDNLKVY</sequence>
<protein>
    <submittedName>
        <fullName evidence="3">DUF1080 domain-containing protein</fullName>
    </submittedName>
</protein>
<dbReference type="InterPro" id="IPR010496">
    <property type="entry name" value="AL/BT2_dom"/>
</dbReference>
<feature type="domain" description="3-keto-alpha-glucoside-1,2-lyase/3-keto-2-hydroxy-glucal hydratase" evidence="2">
    <location>
        <begin position="561"/>
        <end position="716"/>
    </location>
</feature>
<dbReference type="InterPro" id="IPR013320">
    <property type="entry name" value="ConA-like_dom_sf"/>
</dbReference>
<dbReference type="KEGG" id="coh:EAV92_02365"/>
<dbReference type="Proteomes" id="UP000269097">
    <property type="component" value="Chromosome"/>
</dbReference>